<dbReference type="InterPro" id="IPR013083">
    <property type="entry name" value="Znf_RING/FYVE/PHD"/>
</dbReference>
<evidence type="ECO:0000256" key="11">
    <source>
        <dbReference type="ARBA" id="ARBA00022771"/>
    </source>
</evidence>
<evidence type="ECO:0000256" key="1">
    <source>
        <dbReference type="ARBA" id="ARBA00000707"/>
    </source>
</evidence>
<comment type="similarity">
    <text evidence="4">Belongs to the peptidase C19 family.</text>
</comment>
<dbReference type="InterPro" id="IPR032259">
    <property type="entry name" value="HIBYL-CoA-H"/>
</dbReference>
<comment type="subcellular location">
    <subcellularLocation>
        <location evidence="3">Mitochondrion</location>
    </subcellularLocation>
</comment>
<dbReference type="EMBL" id="QQZK01000008">
    <property type="protein sequence ID" value="KAF5104458.1"/>
    <property type="molecule type" value="Genomic_DNA"/>
</dbReference>
<dbReference type="Gene3D" id="3.90.70.10">
    <property type="entry name" value="Cysteine proteinases"/>
    <property type="match status" value="1"/>
</dbReference>
<evidence type="ECO:0000256" key="5">
    <source>
        <dbReference type="ARBA" id="ARBA00011915"/>
    </source>
</evidence>
<dbReference type="InterPro" id="IPR018376">
    <property type="entry name" value="Enoyl-CoA_hyd/isom_CS"/>
</dbReference>
<dbReference type="PROSITE" id="PS50271">
    <property type="entry name" value="ZF_UBP"/>
    <property type="match status" value="1"/>
</dbReference>
<evidence type="ECO:0000256" key="12">
    <source>
        <dbReference type="ARBA" id="ARBA00022786"/>
    </source>
</evidence>
<dbReference type="InterPro" id="IPR045004">
    <property type="entry name" value="ECH_dom"/>
</dbReference>
<dbReference type="Gene3D" id="3.90.226.10">
    <property type="entry name" value="2-enoyl-CoA Hydratase, Chain A, domain 1"/>
    <property type="match status" value="1"/>
</dbReference>
<dbReference type="PANTHER" id="PTHR43176">
    <property type="entry name" value="3-HYDROXYISOBUTYRYL-COA HYDROLASE-RELATED"/>
    <property type="match status" value="1"/>
</dbReference>
<evidence type="ECO:0000256" key="15">
    <source>
        <dbReference type="ARBA" id="ARBA00022833"/>
    </source>
</evidence>
<dbReference type="SUPFAM" id="SSF57850">
    <property type="entry name" value="RING/U-box"/>
    <property type="match status" value="1"/>
</dbReference>
<name>A0A9P5GAT0_GEOCN</name>
<proteinExistence type="inferred from homology"/>
<dbReference type="Gene3D" id="3.30.40.10">
    <property type="entry name" value="Zinc/RING finger domain, C3HC4 (zinc finger)"/>
    <property type="match status" value="1"/>
</dbReference>
<evidence type="ECO:0000256" key="18">
    <source>
        <dbReference type="ARBA" id="ARBA00029889"/>
    </source>
</evidence>
<feature type="domain" description="UBP-type" evidence="24">
    <location>
        <begin position="458"/>
        <end position="567"/>
    </location>
</feature>
<comment type="catalytic activity">
    <reaction evidence="2">
        <text>3-hydroxy-2-methylpropanoyl-CoA + H2O = 3-hydroxy-2-methylpropanoate + CoA + H(+)</text>
        <dbReference type="Rhea" id="RHEA:20888"/>
        <dbReference type="ChEBI" id="CHEBI:11805"/>
        <dbReference type="ChEBI" id="CHEBI:15377"/>
        <dbReference type="ChEBI" id="CHEBI:15378"/>
        <dbReference type="ChEBI" id="CHEBI:57287"/>
        <dbReference type="ChEBI" id="CHEBI:57340"/>
        <dbReference type="EC" id="3.1.2.4"/>
    </reaction>
</comment>
<dbReference type="GO" id="GO:0016579">
    <property type="term" value="P:protein deubiquitination"/>
    <property type="evidence" value="ECO:0007669"/>
    <property type="project" value="InterPro"/>
</dbReference>
<evidence type="ECO:0000256" key="13">
    <source>
        <dbReference type="ARBA" id="ARBA00022801"/>
    </source>
</evidence>
<dbReference type="PROSITE" id="PS00973">
    <property type="entry name" value="USP_2"/>
    <property type="match status" value="1"/>
</dbReference>
<keyword evidence="12" id="KW-0833">Ubl conjugation pathway</keyword>
<evidence type="ECO:0000259" key="24">
    <source>
        <dbReference type="PROSITE" id="PS50271"/>
    </source>
</evidence>
<evidence type="ECO:0000256" key="4">
    <source>
        <dbReference type="ARBA" id="ARBA00009085"/>
    </source>
</evidence>
<dbReference type="Gene3D" id="1.10.8.10">
    <property type="entry name" value="DNA helicase RuvA subunit, C-terminal domain"/>
    <property type="match status" value="2"/>
</dbReference>
<comment type="catalytic activity">
    <reaction evidence="1">
        <text>Thiol-dependent hydrolysis of ester, thioester, amide, peptide and isopeptide bonds formed by the C-terminal Gly of ubiquitin (a 76-residue protein attached to proteins as an intracellular targeting signal).</text>
        <dbReference type="EC" id="3.4.19.12"/>
    </reaction>
</comment>
<evidence type="ECO:0000256" key="17">
    <source>
        <dbReference type="ARBA" id="ARBA00029877"/>
    </source>
</evidence>
<dbReference type="FunFam" id="1.10.8.10:FF:000103">
    <property type="entry name" value="Ubiquitin carboxyl-terminal hydrolase"/>
    <property type="match status" value="1"/>
</dbReference>
<dbReference type="FunFam" id="3.30.40.10:FF:000396">
    <property type="entry name" value="Ubiquitin carboxyl-terminal hydrolase"/>
    <property type="match status" value="1"/>
</dbReference>
<dbReference type="InterPro" id="IPR001394">
    <property type="entry name" value="Peptidase_C19_UCH"/>
</dbReference>
<dbReference type="InterPro" id="IPR009060">
    <property type="entry name" value="UBA-like_sf"/>
</dbReference>
<evidence type="ECO:0000313" key="26">
    <source>
        <dbReference type="Proteomes" id="UP000750522"/>
    </source>
</evidence>
<feature type="domain" description="UBA" evidence="22">
    <location>
        <begin position="949"/>
        <end position="988"/>
    </location>
</feature>
<dbReference type="PROSITE" id="PS50235">
    <property type="entry name" value="USP_3"/>
    <property type="match status" value="1"/>
</dbReference>
<accession>A0A9P5GAT0</accession>
<keyword evidence="14" id="KW-0788">Thiol protease</keyword>
<dbReference type="CDD" id="cd14385">
    <property type="entry name" value="UBA1_spUBP14_like"/>
    <property type="match status" value="1"/>
</dbReference>
<dbReference type="EC" id="3.4.19.12" evidence="6"/>
<dbReference type="SMART" id="SM00165">
    <property type="entry name" value="UBA"/>
    <property type="match status" value="2"/>
</dbReference>
<dbReference type="FunFam" id="3.90.226.10:FF:000026">
    <property type="entry name" value="3-hydroxyisobutyryl-CoA hydrolase, mitochondrial"/>
    <property type="match status" value="1"/>
</dbReference>
<evidence type="ECO:0000256" key="7">
    <source>
        <dbReference type="ARBA" id="ARBA00014611"/>
    </source>
</evidence>
<dbReference type="Pfam" id="PF16113">
    <property type="entry name" value="ECH_2"/>
    <property type="match status" value="1"/>
</dbReference>
<dbReference type="EC" id="3.1.2.4" evidence="5"/>
<keyword evidence="11 21" id="KW-0863">Zinc-finger</keyword>
<dbReference type="GO" id="GO:0003860">
    <property type="term" value="F:3-hydroxyisobutyryl-CoA hydrolase activity"/>
    <property type="evidence" value="ECO:0007669"/>
    <property type="project" value="UniProtKB-EC"/>
</dbReference>
<dbReference type="CDD" id="cd06558">
    <property type="entry name" value="crotonase-like"/>
    <property type="match status" value="1"/>
</dbReference>
<evidence type="ECO:0000256" key="2">
    <source>
        <dbReference type="ARBA" id="ARBA00001709"/>
    </source>
</evidence>
<keyword evidence="8" id="KW-0645">Protease</keyword>
<dbReference type="AlphaFoldDB" id="A0A9P5GAT0"/>
<dbReference type="GO" id="GO:0004843">
    <property type="term" value="F:cysteine-type deubiquitinase activity"/>
    <property type="evidence" value="ECO:0007669"/>
    <property type="project" value="UniProtKB-EC"/>
</dbReference>
<feature type="domain" description="USP" evidence="23">
    <location>
        <begin position="609"/>
        <end position="1085"/>
    </location>
</feature>
<dbReference type="SMART" id="SM00290">
    <property type="entry name" value="ZnF_UBP"/>
    <property type="match status" value="1"/>
</dbReference>
<dbReference type="CDD" id="cd02658">
    <property type="entry name" value="Peptidase_C19B"/>
    <property type="match status" value="1"/>
</dbReference>
<evidence type="ECO:0000256" key="14">
    <source>
        <dbReference type="ARBA" id="ARBA00022807"/>
    </source>
</evidence>
<dbReference type="SUPFAM" id="SSF54001">
    <property type="entry name" value="Cysteine proteinases"/>
    <property type="match status" value="1"/>
</dbReference>
<dbReference type="GO" id="GO:0005739">
    <property type="term" value="C:mitochondrion"/>
    <property type="evidence" value="ECO:0007669"/>
    <property type="project" value="UniProtKB-SubCell"/>
</dbReference>
<evidence type="ECO:0000256" key="21">
    <source>
        <dbReference type="PROSITE-ProRule" id="PRU00502"/>
    </source>
</evidence>
<keyword evidence="16" id="KW-0496">Mitochondrion</keyword>
<evidence type="ECO:0000256" key="19">
    <source>
        <dbReference type="ARBA" id="ARBA00031181"/>
    </source>
</evidence>
<dbReference type="InterPro" id="IPR001607">
    <property type="entry name" value="Znf_UBP"/>
</dbReference>
<evidence type="ECO:0000256" key="9">
    <source>
        <dbReference type="ARBA" id="ARBA00022723"/>
    </source>
</evidence>
<dbReference type="FunFam" id="1.10.8.10:FF:000086">
    <property type="entry name" value="Ubiquitin carboxyl-terminal hydrolase"/>
    <property type="match status" value="1"/>
</dbReference>
<dbReference type="GO" id="GO:0008270">
    <property type="term" value="F:zinc ion binding"/>
    <property type="evidence" value="ECO:0007669"/>
    <property type="project" value="UniProtKB-KW"/>
</dbReference>
<evidence type="ECO:0000256" key="8">
    <source>
        <dbReference type="ARBA" id="ARBA00022670"/>
    </source>
</evidence>
<evidence type="ECO:0000256" key="3">
    <source>
        <dbReference type="ARBA" id="ARBA00004173"/>
    </source>
</evidence>
<dbReference type="PROSITE" id="PS00166">
    <property type="entry name" value="ENOYL_COA_HYDRATASE"/>
    <property type="match status" value="1"/>
</dbReference>
<dbReference type="SUPFAM" id="SSF46934">
    <property type="entry name" value="UBA-like"/>
    <property type="match status" value="1"/>
</dbReference>
<evidence type="ECO:0000259" key="23">
    <source>
        <dbReference type="PROSITE" id="PS50235"/>
    </source>
</evidence>
<organism evidence="25 26">
    <name type="scientific">Geotrichum candidum</name>
    <name type="common">Oospora lactis</name>
    <name type="synonym">Dipodascus geotrichum</name>
    <dbReference type="NCBI Taxonomy" id="1173061"/>
    <lineage>
        <taxon>Eukaryota</taxon>
        <taxon>Fungi</taxon>
        <taxon>Dikarya</taxon>
        <taxon>Ascomycota</taxon>
        <taxon>Saccharomycotina</taxon>
        <taxon>Dipodascomycetes</taxon>
        <taxon>Dipodascales</taxon>
        <taxon>Dipodascaceae</taxon>
        <taxon>Geotrichum</taxon>
    </lineage>
</organism>
<evidence type="ECO:0000256" key="10">
    <source>
        <dbReference type="ARBA" id="ARBA00022737"/>
    </source>
</evidence>
<evidence type="ECO:0000256" key="6">
    <source>
        <dbReference type="ARBA" id="ARBA00012759"/>
    </source>
</evidence>
<dbReference type="Proteomes" id="UP000750522">
    <property type="component" value="Unassembled WGS sequence"/>
</dbReference>
<keyword evidence="15" id="KW-0862">Zinc</keyword>
<dbReference type="InterPro" id="IPR029045">
    <property type="entry name" value="ClpP/crotonase-like_dom_sf"/>
</dbReference>
<protein>
    <recommendedName>
        <fullName evidence="7">Ubiquitin carboxyl-terminal hydrolase 14</fullName>
        <ecNumber evidence="5">3.1.2.4</ecNumber>
        <ecNumber evidence="6">3.4.19.12</ecNumber>
    </recommendedName>
    <alternativeName>
        <fullName evidence="19">3-hydroxyisobutyryl-coenzyme A hydrolase</fullName>
    </alternativeName>
    <alternativeName>
        <fullName evidence="17">Deubiquitinating enzyme 14</fullName>
    </alternativeName>
    <alternativeName>
        <fullName evidence="18">Ubiquitin thioesterase 14</fullName>
    </alternativeName>
    <alternativeName>
        <fullName evidence="20">Ubiquitin-specific-processing protease 14</fullName>
    </alternativeName>
</protein>
<feature type="domain" description="UBA" evidence="22">
    <location>
        <begin position="872"/>
        <end position="925"/>
    </location>
</feature>
<evidence type="ECO:0000259" key="22">
    <source>
        <dbReference type="PROSITE" id="PS50030"/>
    </source>
</evidence>
<dbReference type="InterPro" id="IPR015940">
    <property type="entry name" value="UBA"/>
</dbReference>
<dbReference type="NCBIfam" id="NF004127">
    <property type="entry name" value="PRK05617.1"/>
    <property type="match status" value="1"/>
</dbReference>
<dbReference type="Pfam" id="PF00627">
    <property type="entry name" value="UBA"/>
    <property type="match status" value="2"/>
</dbReference>
<evidence type="ECO:0000256" key="16">
    <source>
        <dbReference type="ARBA" id="ARBA00023128"/>
    </source>
</evidence>
<dbReference type="PROSITE" id="PS00972">
    <property type="entry name" value="USP_1"/>
    <property type="match status" value="1"/>
</dbReference>
<reference evidence="25" key="1">
    <citation type="journal article" date="2020" name="Front. Microbiol.">
        <title>Phenotypic and Genetic Characterization of the Cheese Ripening Yeast Geotrichum candidum.</title>
        <authorList>
            <person name="Perkins V."/>
            <person name="Vignola S."/>
            <person name="Lessard M.H."/>
            <person name="Plante P.L."/>
            <person name="Corbeil J."/>
            <person name="Dugat-Bony E."/>
            <person name="Frenette M."/>
            <person name="Labrie S."/>
        </authorList>
    </citation>
    <scope>NUCLEOTIDE SEQUENCE</scope>
    <source>
        <strain evidence="25">LMA-70</strain>
    </source>
</reference>
<dbReference type="PANTHER" id="PTHR43176:SF3">
    <property type="entry name" value="3-HYDROXYISOBUTYRYL-COA HYDROLASE, MITOCHONDRIAL"/>
    <property type="match status" value="1"/>
</dbReference>
<evidence type="ECO:0000313" key="25">
    <source>
        <dbReference type="EMBL" id="KAF5104458.1"/>
    </source>
</evidence>
<dbReference type="InterPro" id="IPR028889">
    <property type="entry name" value="USP"/>
</dbReference>
<reference evidence="25" key="2">
    <citation type="submission" date="2020-01" db="EMBL/GenBank/DDBJ databases">
        <authorList>
            <person name="Perkins V."/>
            <person name="Lessard M.-H."/>
            <person name="Dugat-Bony E."/>
            <person name="Frenette M."/>
            <person name="Labrie S."/>
        </authorList>
    </citation>
    <scope>NUCLEOTIDE SEQUENCE</scope>
    <source>
        <strain evidence="25">LMA-70</strain>
    </source>
</reference>
<dbReference type="GO" id="GO:0006574">
    <property type="term" value="P:L-valine catabolic process"/>
    <property type="evidence" value="ECO:0007669"/>
    <property type="project" value="TreeGrafter"/>
</dbReference>
<dbReference type="InterPro" id="IPR038765">
    <property type="entry name" value="Papain-like_cys_pep_sf"/>
</dbReference>
<evidence type="ECO:0000256" key="20">
    <source>
        <dbReference type="ARBA" id="ARBA00032096"/>
    </source>
</evidence>
<keyword evidence="13" id="KW-0378">Hydrolase</keyword>
<comment type="caution">
    <text evidence="25">The sequence shown here is derived from an EMBL/GenBank/DDBJ whole genome shotgun (WGS) entry which is preliminary data.</text>
</comment>
<sequence length="1086" mass="120092">MIDKLTPNVLEYVKNDSVKAIVLKGAGGKALCAGGDVAALASGITKDGEAGSINATTFFRDEYLLVQLIATLSKPYVALMHGITMGGGVGVSVHAPFRVATEKTLFAMPETDIGFFPDVGGTYFLSRLDGEIGTYLALTSARLKGYDVVSAGIATHYIPSDRLPALEKRLAEATANSSSDSQFELVNSVLNEFQADAPEGYKFSLGGETRKLIDRVFGKNTIQEVVAELEKNGSEFSIASKKTILARSPTSVAVTLQALRRGKTLGISEALDKEYRLSENFMYHHDFVEGVSAKLISKPARIPKYIPAKIESITQKDVDVMLATKANSPSPDIKFINGEDFLDYPYKFGLPTEQEVLSVLSKGTKQQTVEYFKSNNKPGVSRKVAEREQTPPKVARLVVRDDNEQDHFNTETFVKDLLFEGHPVDTSIGNLQAVVDGVLSALSATKKIEINEWEQDIKPCTHILNLKQQEASALKQQSLSHCSKCDLNENLWLCLVCGNLGCGRAQFGGVGGNSHGLAHFDETQHEVSVKLGSITPEGSADVFCYKCSDEIKDPELAKHMAHWGINIAEAEKTEKSLTELQLEQNMKWDFSMSTDDGKELEPIYGPQLTGLKNLGNSCYLSSVSQVLFSLPEFQKTYYDPAAKTLDLVADPANDLDLQLKKLADGLLSGRYSVPSNESAHQRGIQPFTFKHLIGKGHEEFSTMRQQDAFEFWIHLLTKISENSKAKKEHDPTKIFEFQLEQRLECQNCHKVRYRTEDQENLSIPVPARKEPQTDESAEPTYETVELKECLDNYTAPENVEYKCKSCGESAGAIKNVGFHTFPDVLVVNARRFQIINWVPTKLDIPVNVPDEIFSLDKYLSVRPDNEEVVSDDEDEEEDSNKFIPNESALAGLEAMGFPRTRCEKALYHTGNSPDAEVAMNWLFAHMEDPDIDEPLVIPAGGSNSASSGPSSEQIAMLQDMGFTAPQARKALRETGGNPEAAVEWLFNNPTDPGEDEQTVDTILDDVSPESQPRGDASLPANYRLKAIICHKGRSIHAGHYVAFIRKPIGENGEEDWVLFNDEKVVRGGEIAEMKKYAYIYVFERVK</sequence>
<keyword evidence="9" id="KW-0479">Metal-binding</keyword>
<dbReference type="GO" id="GO:0006508">
    <property type="term" value="P:proteolysis"/>
    <property type="evidence" value="ECO:0007669"/>
    <property type="project" value="UniProtKB-KW"/>
</dbReference>
<dbReference type="InterPro" id="IPR018200">
    <property type="entry name" value="USP_CS"/>
</dbReference>
<gene>
    <name evidence="25" type="ORF">DV451_000693</name>
</gene>
<dbReference type="Pfam" id="PF00443">
    <property type="entry name" value="UCH"/>
    <property type="match status" value="1"/>
</dbReference>
<keyword evidence="10" id="KW-0677">Repeat</keyword>
<dbReference type="CDD" id="cd14297">
    <property type="entry name" value="UBA2_spUBP14_like"/>
    <property type="match status" value="1"/>
</dbReference>
<dbReference type="SUPFAM" id="SSF52096">
    <property type="entry name" value="ClpP/crotonase"/>
    <property type="match status" value="1"/>
</dbReference>
<dbReference type="PROSITE" id="PS50030">
    <property type="entry name" value="UBA"/>
    <property type="match status" value="2"/>
</dbReference>
<dbReference type="Pfam" id="PF02148">
    <property type="entry name" value="zf-UBP"/>
    <property type="match status" value="1"/>
</dbReference>